<feature type="transmembrane region" description="Helical" evidence="1">
    <location>
        <begin position="12"/>
        <end position="30"/>
    </location>
</feature>
<evidence type="ECO:0000313" key="3">
    <source>
        <dbReference type="EMBL" id="CAB4556889.1"/>
    </source>
</evidence>
<evidence type="ECO:0000256" key="1">
    <source>
        <dbReference type="SAM" id="Phobius"/>
    </source>
</evidence>
<feature type="domain" description="Histidine kinase/HSP90-like ATPase" evidence="2">
    <location>
        <begin position="508"/>
        <end position="563"/>
    </location>
</feature>
<feature type="transmembrane region" description="Helical" evidence="1">
    <location>
        <begin position="251"/>
        <end position="271"/>
    </location>
</feature>
<dbReference type="InterPro" id="IPR003594">
    <property type="entry name" value="HATPase_dom"/>
</dbReference>
<feature type="transmembrane region" description="Helical" evidence="1">
    <location>
        <begin position="312"/>
        <end position="333"/>
    </location>
</feature>
<feature type="transmembrane region" description="Helical" evidence="1">
    <location>
        <begin position="116"/>
        <end position="135"/>
    </location>
</feature>
<evidence type="ECO:0000259" key="2">
    <source>
        <dbReference type="Pfam" id="PF02518"/>
    </source>
</evidence>
<feature type="transmembrane region" description="Helical" evidence="1">
    <location>
        <begin position="353"/>
        <end position="371"/>
    </location>
</feature>
<keyword evidence="1" id="KW-0812">Transmembrane</keyword>
<dbReference type="EMBL" id="CAEZTA010000076">
    <property type="protein sequence ID" value="CAB4556889.1"/>
    <property type="molecule type" value="Genomic_DNA"/>
</dbReference>
<dbReference type="SUPFAM" id="SSF55874">
    <property type="entry name" value="ATPase domain of HSP90 chaperone/DNA topoisomerase II/histidine kinase"/>
    <property type="match status" value="1"/>
</dbReference>
<feature type="transmembrane region" description="Helical" evidence="1">
    <location>
        <begin position="283"/>
        <end position="303"/>
    </location>
</feature>
<gene>
    <name evidence="3" type="ORF">UFOPK1541_00614</name>
</gene>
<feature type="transmembrane region" description="Helical" evidence="1">
    <location>
        <begin position="82"/>
        <end position="104"/>
    </location>
</feature>
<dbReference type="Gene3D" id="3.30.565.10">
    <property type="entry name" value="Histidine kinase-like ATPase, C-terminal domain"/>
    <property type="match status" value="1"/>
</dbReference>
<proteinExistence type="predicted"/>
<dbReference type="InterPro" id="IPR036890">
    <property type="entry name" value="HATPase_C_sf"/>
</dbReference>
<reference evidence="3" key="1">
    <citation type="submission" date="2020-05" db="EMBL/GenBank/DDBJ databases">
        <authorList>
            <person name="Chiriac C."/>
            <person name="Salcher M."/>
            <person name="Ghai R."/>
            <person name="Kavagutti S V."/>
        </authorList>
    </citation>
    <scope>NUCLEOTIDE SEQUENCE</scope>
</reference>
<name>A0A6J6D2L5_9ZZZZ</name>
<accession>A0A6J6D2L5</accession>
<organism evidence="3">
    <name type="scientific">freshwater metagenome</name>
    <dbReference type="NCBI Taxonomy" id="449393"/>
    <lineage>
        <taxon>unclassified sequences</taxon>
        <taxon>metagenomes</taxon>
        <taxon>ecological metagenomes</taxon>
    </lineage>
</organism>
<keyword evidence="1" id="KW-1133">Transmembrane helix</keyword>
<protein>
    <submittedName>
        <fullName evidence="3">Unannotated protein</fullName>
    </submittedName>
</protein>
<dbReference type="AlphaFoldDB" id="A0A6J6D2L5"/>
<feature type="transmembrane region" description="Helical" evidence="1">
    <location>
        <begin position="50"/>
        <end position="70"/>
    </location>
</feature>
<sequence length="590" mass="66135">MNIDHLIERLVSSWPISFKAWVPLAIIGSLGTYSRNRALFDLTQSELMQLVLLLVVFNLIIFLAISKATLRFRKTKKMKISIVIFSFFIIWITSCSAEILLTIFLFDNPAYLGPQLFAPLLPDFFGIAAVTYLLAEFQSNKYDRSRLAFAQDALLETSEQSRKQIMIERSQLITAIQNSVFYQLDALQKQFIKLRERPNTVGIQRLADELEKYSANTIRSLSHEMAADAGSGLKVDRLAFIGTKKVVPFTYVYSAIVSFKLSLASLLLVGGFHELSLNGFPGLGFQVLISLILVPILGIGAFLTRRFATENIVLGFISFLVTIFVCGYVTVLFANYFLDQVFTLNNVYESDVVAGRSLTAIVISSLMVTIVEARRRTLNDLIAMNQQLQTELDWIEGRSQEIRRELSTILHGPLQGRIAGIAMALRMSGADGENKVDLSDQKLTEIEDLLASVVKDVQELFKFEQTEQEASIVIKLIALRRSWAGIAELDWTIDPEVFAGVKTKWLEQLSDILYESVSNSVRHGKATKVKFNFKVERKVLRISVLDNGIGIKPDFIPSVGLHKITEFGAKFAFSSTIEQGAELLIDIALD</sequence>
<dbReference type="Pfam" id="PF02518">
    <property type="entry name" value="HATPase_c"/>
    <property type="match status" value="1"/>
</dbReference>
<keyword evidence="1" id="KW-0472">Membrane</keyword>